<dbReference type="RefSeq" id="WP_197921283.1">
    <property type="nucleotide sequence ID" value="NZ_CAWPTA010000007.1"/>
</dbReference>
<protein>
    <submittedName>
        <fullName evidence="2">Uncharacterized protein</fullName>
    </submittedName>
</protein>
<dbReference type="EMBL" id="JAEANY010000002">
    <property type="protein sequence ID" value="MBH5322597.1"/>
    <property type="molecule type" value="Genomic_DNA"/>
</dbReference>
<evidence type="ECO:0000313" key="3">
    <source>
        <dbReference type="Proteomes" id="UP000602442"/>
    </source>
</evidence>
<keyword evidence="1" id="KW-0812">Transmembrane</keyword>
<sequence>MGSADGVQWVSLIAMLGWLVLILFAYRSYRVDTGKTIRMALTWAAIFVGVAIFFSLLT</sequence>
<dbReference type="Proteomes" id="UP000602442">
    <property type="component" value="Unassembled WGS sequence"/>
</dbReference>
<name>A0ABS0N3R2_9SPHN</name>
<accession>A0ABS0N3R2</accession>
<gene>
    <name evidence="2" type="ORF">I5L03_08365</name>
</gene>
<proteinExistence type="predicted"/>
<keyword evidence="3" id="KW-1185">Reference proteome</keyword>
<reference evidence="2 3" key="1">
    <citation type="submission" date="2020-11" db="EMBL/GenBank/DDBJ databases">
        <title>Erythrobacter sediminis sp. nov., a marine bacterium from a tidal flat of Garorim Bay.</title>
        <authorList>
            <person name="Kim D."/>
            <person name="Yoo Y."/>
            <person name="Kim J.-J."/>
        </authorList>
    </citation>
    <scope>NUCLEOTIDE SEQUENCE [LARGE SCALE GENOMIC DNA]</scope>
    <source>
        <strain evidence="2 3">JGD-13</strain>
    </source>
</reference>
<evidence type="ECO:0000313" key="2">
    <source>
        <dbReference type="EMBL" id="MBH5322597.1"/>
    </source>
</evidence>
<comment type="caution">
    <text evidence="2">The sequence shown here is derived from an EMBL/GenBank/DDBJ whole genome shotgun (WGS) entry which is preliminary data.</text>
</comment>
<feature type="transmembrane region" description="Helical" evidence="1">
    <location>
        <begin position="6"/>
        <end position="26"/>
    </location>
</feature>
<evidence type="ECO:0000256" key="1">
    <source>
        <dbReference type="SAM" id="Phobius"/>
    </source>
</evidence>
<organism evidence="2 3">
    <name type="scientific">Aurantiacibacter sediminis</name>
    <dbReference type="NCBI Taxonomy" id="2793064"/>
    <lineage>
        <taxon>Bacteria</taxon>
        <taxon>Pseudomonadati</taxon>
        <taxon>Pseudomonadota</taxon>
        <taxon>Alphaproteobacteria</taxon>
        <taxon>Sphingomonadales</taxon>
        <taxon>Erythrobacteraceae</taxon>
        <taxon>Aurantiacibacter</taxon>
    </lineage>
</organism>
<keyword evidence="1" id="KW-0472">Membrane</keyword>
<feature type="transmembrane region" description="Helical" evidence="1">
    <location>
        <begin position="38"/>
        <end position="57"/>
    </location>
</feature>
<keyword evidence="1" id="KW-1133">Transmembrane helix</keyword>